<keyword evidence="2" id="KW-1185">Reference proteome</keyword>
<protein>
    <submittedName>
        <fullName evidence="1">11898_t:CDS:1</fullName>
    </submittedName>
</protein>
<dbReference type="Proteomes" id="UP000789405">
    <property type="component" value="Unassembled WGS sequence"/>
</dbReference>
<dbReference type="AlphaFoldDB" id="A0A9N9GBD3"/>
<sequence length="143" mass="16655">MSLPDIIFNKIYRIVDTVPYVGTIYTVSRAVWYGFQGDMKEVAISAVNAIQGLVGDILLFRRIAEPFKISVICTMVQNASDIVVEEVFDWLNNKKVDKDGIDPRTILQVLEEKIKLPEYNEDLHMWDFVNYFWDLEKVDFIDE</sequence>
<dbReference type="OrthoDB" id="5648812at2759"/>
<organism evidence="1 2">
    <name type="scientific">Dentiscutata erythropus</name>
    <dbReference type="NCBI Taxonomy" id="1348616"/>
    <lineage>
        <taxon>Eukaryota</taxon>
        <taxon>Fungi</taxon>
        <taxon>Fungi incertae sedis</taxon>
        <taxon>Mucoromycota</taxon>
        <taxon>Glomeromycotina</taxon>
        <taxon>Glomeromycetes</taxon>
        <taxon>Diversisporales</taxon>
        <taxon>Gigasporaceae</taxon>
        <taxon>Dentiscutata</taxon>
    </lineage>
</organism>
<proteinExistence type="predicted"/>
<accession>A0A9N9GBD3</accession>
<dbReference type="EMBL" id="CAJVPY010003671">
    <property type="protein sequence ID" value="CAG8598182.1"/>
    <property type="molecule type" value="Genomic_DNA"/>
</dbReference>
<comment type="caution">
    <text evidence="1">The sequence shown here is derived from an EMBL/GenBank/DDBJ whole genome shotgun (WGS) entry which is preliminary data.</text>
</comment>
<gene>
    <name evidence="1" type="ORF">DERYTH_LOCUS7507</name>
</gene>
<reference evidence="1" key="1">
    <citation type="submission" date="2021-06" db="EMBL/GenBank/DDBJ databases">
        <authorList>
            <person name="Kallberg Y."/>
            <person name="Tangrot J."/>
            <person name="Rosling A."/>
        </authorList>
    </citation>
    <scope>NUCLEOTIDE SEQUENCE</scope>
    <source>
        <strain evidence="1">MA453B</strain>
    </source>
</reference>
<evidence type="ECO:0000313" key="2">
    <source>
        <dbReference type="Proteomes" id="UP000789405"/>
    </source>
</evidence>
<name>A0A9N9GBD3_9GLOM</name>
<evidence type="ECO:0000313" key="1">
    <source>
        <dbReference type="EMBL" id="CAG8598182.1"/>
    </source>
</evidence>